<comment type="caution">
    <text evidence="1">The sequence shown here is derived from an EMBL/GenBank/DDBJ whole genome shotgun (WGS) entry which is preliminary data.</text>
</comment>
<reference evidence="1" key="1">
    <citation type="submission" date="2022-12" db="EMBL/GenBank/DDBJ databases">
        <authorList>
            <person name="Krivoruchko A.V."/>
            <person name="Elkin A."/>
        </authorList>
    </citation>
    <scope>NUCLEOTIDE SEQUENCE</scope>
    <source>
        <strain evidence="1">IEGM 1391</strain>
    </source>
</reference>
<sequence length="109" mass="12026">MSVELRMLEGEPELDLHSWEDVDEGDLVTKAGGIRLSAGMEFKNWIPGGREGLTPRGPALHRVRVSATGRSSNYDLVVDADEPVESYSIEIWQTRSLSAPVVHKHSSGR</sequence>
<proteinExistence type="predicted"/>
<protein>
    <submittedName>
        <fullName evidence="1">Uncharacterized protein</fullName>
    </submittedName>
</protein>
<organism evidence="1 2">
    <name type="scientific">Rhodococcus ruber</name>
    <dbReference type="NCBI Taxonomy" id="1830"/>
    <lineage>
        <taxon>Bacteria</taxon>
        <taxon>Bacillati</taxon>
        <taxon>Actinomycetota</taxon>
        <taxon>Actinomycetes</taxon>
        <taxon>Mycobacteriales</taxon>
        <taxon>Nocardiaceae</taxon>
        <taxon>Rhodococcus</taxon>
    </lineage>
</organism>
<keyword evidence="2" id="KW-1185">Reference proteome</keyword>
<dbReference type="RefSeq" id="WP_269601598.1">
    <property type="nucleotide sequence ID" value="NZ_JAPWIJ010000001.1"/>
</dbReference>
<dbReference type="Proteomes" id="UP001081071">
    <property type="component" value="Unassembled WGS sequence"/>
</dbReference>
<evidence type="ECO:0000313" key="2">
    <source>
        <dbReference type="Proteomes" id="UP001081071"/>
    </source>
</evidence>
<dbReference type="EMBL" id="JAPWIJ010000001">
    <property type="protein sequence ID" value="MCZ4516962.1"/>
    <property type="molecule type" value="Genomic_DNA"/>
</dbReference>
<accession>A0ABT4M7N8</accession>
<gene>
    <name evidence="1" type="ORF">O4220_00440</name>
</gene>
<evidence type="ECO:0000313" key="1">
    <source>
        <dbReference type="EMBL" id="MCZ4516962.1"/>
    </source>
</evidence>
<name>A0ABT4M7N8_9NOCA</name>